<dbReference type="EMBL" id="AB366653">
    <property type="protein sequence ID" value="BAG41743.1"/>
    <property type="molecule type" value="Genomic_DNA"/>
</dbReference>
<organism evidence="1 2">
    <name type="scientific">Ralstonia phage phiRSL1</name>
    <dbReference type="NCBI Taxonomy" id="1980924"/>
    <lineage>
        <taxon>Viruses</taxon>
        <taxon>Duplodnaviria</taxon>
        <taxon>Heunggongvirae</taxon>
        <taxon>Uroviricota</taxon>
        <taxon>Caudoviricetes</taxon>
        <taxon>Mieseafarmvirus</taxon>
        <taxon>Mieseafarmvirus RSL1</taxon>
    </lineage>
</organism>
<evidence type="ECO:0000313" key="1">
    <source>
        <dbReference type="EMBL" id="BAG41743.1"/>
    </source>
</evidence>
<protein>
    <submittedName>
        <fullName evidence="1">Uncharacterized protein</fullName>
    </submittedName>
</protein>
<keyword evidence="2" id="KW-1185">Reference proteome</keyword>
<reference evidence="1" key="1">
    <citation type="journal article" date="2010" name="Virology">
        <title>A jumbo phage infecting the phytopathogen Ralstonia solanacearum defines a new lineage of the Myoviridae family.</title>
        <authorList>
            <person name="Yamada T."/>
            <person name="Satoh S."/>
            <person name="Ishikawa H."/>
            <person name="Fujiwara A."/>
            <person name="Kawasaki T."/>
            <person name="Fujie M."/>
            <person name="Ogata H."/>
        </authorList>
    </citation>
    <scope>NUCLEOTIDE SEQUENCE [LARGE SCALE GENOMIC DNA]</scope>
</reference>
<accession>B2ZYB0</accession>
<sequence length="77" mass="8615">MAFCGVINQEIATAVCPLSKGACMWQHRTSHLCKFQDHELDAEQYAKLVGLPPADPNVIQILKSTLLHRVRAELETK</sequence>
<name>B2ZYB0_9CAUD</name>
<dbReference type="RefSeq" id="YP_001950173.1">
    <property type="nucleotide sequence ID" value="NC_010811.2"/>
</dbReference>
<dbReference type="GeneID" id="6369716"/>
<dbReference type="Proteomes" id="UP000001034">
    <property type="component" value="Segment"/>
</dbReference>
<evidence type="ECO:0000313" key="2">
    <source>
        <dbReference type="Proteomes" id="UP000001034"/>
    </source>
</evidence>
<proteinExistence type="predicted"/>
<dbReference type="KEGG" id="vg:6369716"/>